<evidence type="ECO:0000313" key="2">
    <source>
        <dbReference type="EMBL" id="CDO61097.1"/>
    </source>
</evidence>
<dbReference type="SUPFAM" id="SSF52540">
    <property type="entry name" value="P-loop containing nucleoside triphosphate hydrolases"/>
    <property type="match status" value="1"/>
</dbReference>
<dbReference type="GO" id="GO:0006261">
    <property type="term" value="P:DNA-templated DNA replication"/>
    <property type="evidence" value="ECO:0007669"/>
    <property type="project" value="TreeGrafter"/>
</dbReference>
<keyword evidence="2" id="KW-0548">Nucleotidyltransferase</keyword>
<dbReference type="NCBIfam" id="NF005677">
    <property type="entry name" value="PRK07471.1"/>
    <property type="match status" value="1"/>
</dbReference>
<dbReference type="STRING" id="1458461.BN1012_Phect2885"/>
<dbReference type="Proteomes" id="UP000032160">
    <property type="component" value="Chromosome I"/>
</dbReference>
<dbReference type="PANTHER" id="PTHR11669">
    <property type="entry name" value="REPLICATION FACTOR C / DNA POLYMERASE III GAMMA-TAU SUBUNIT"/>
    <property type="match status" value="1"/>
</dbReference>
<keyword evidence="2" id="KW-0808">Transferase</keyword>
<dbReference type="PANTHER" id="PTHR11669:SF8">
    <property type="entry name" value="DNA POLYMERASE III SUBUNIT DELTA"/>
    <property type="match status" value="1"/>
</dbReference>
<keyword evidence="3" id="KW-1185">Reference proteome</keyword>
<dbReference type="Pfam" id="PF13177">
    <property type="entry name" value="DNA_pol3_delta2"/>
    <property type="match status" value="1"/>
</dbReference>
<feature type="domain" description="AAA+ ATPase" evidence="1">
    <location>
        <begin position="21"/>
        <end position="180"/>
    </location>
</feature>
<gene>
    <name evidence="2" type="ORF">BN1012_Phect2885</name>
</gene>
<dbReference type="EMBL" id="HG966617">
    <property type="protein sequence ID" value="CDO61097.1"/>
    <property type="molecule type" value="Genomic_DNA"/>
</dbReference>
<dbReference type="HOGENOM" id="CLU_006229_4_4_5"/>
<accession>X5MER4</accession>
<name>X5MER4_9HYPH</name>
<evidence type="ECO:0000259" key="1">
    <source>
        <dbReference type="SMART" id="SM00382"/>
    </source>
</evidence>
<dbReference type="GO" id="GO:0003887">
    <property type="term" value="F:DNA-directed DNA polymerase activity"/>
    <property type="evidence" value="ECO:0007669"/>
    <property type="project" value="UniProtKB-EC"/>
</dbReference>
<dbReference type="Gene3D" id="3.40.50.300">
    <property type="entry name" value="P-loop containing nucleotide triphosphate hydrolases"/>
    <property type="match status" value="1"/>
</dbReference>
<reference evidence="2 3" key="1">
    <citation type="journal article" date="2014" name="Front. Genet.">
        <title>Genome and metabolic network of "Candidatus Phaeomarinobacter ectocarpi" Ec32, a new candidate genus of Alphaproteobacteria frequently associated with brown algae.</title>
        <authorList>
            <person name="Dittami S.M."/>
            <person name="Barbeyron T."/>
            <person name="Boyen C."/>
            <person name="Cambefort J."/>
            <person name="Collet G."/>
            <person name="Delage L."/>
            <person name="Gobet A."/>
            <person name="Groisillier A."/>
            <person name="Leblanc C."/>
            <person name="Michel G."/>
            <person name="Scornet D."/>
            <person name="Siegel A."/>
            <person name="Tapia J.E."/>
            <person name="Tonon T."/>
        </authorList>
    </citation>
    <scope>NUCLEOTIDE SEQUENCE [LARGE SCALE GENOMIC DNA]</scope>
    <source>
        <strain evidence="2 3">Ec32</strain>
    </source>
</reference>
<dbReference type="GO" id="GO:0009360">
    <property type="term" value="C:DNA polymerase III complex"/>
    <property type="evidence" value="ECO:0007669"/>
    <property type="project" value="TreeGrafter"/>
</dbReference>
<protein>
    <submittedName>
        <fullName evidence="2">DNA polymerase III delta prime subunit</fullName>
        <ecNumber evidence="2">2.7.7.7</ecNumber>
    </submittedName>
</protein>
<organism evidence="2 3">
    <name type="scientific">Candidatus Phaeomarinibacter ectocarpi</name>
    <dbReference type="NCBI Taxonomy" id="1458461"/>
    <lineage>
        <taxon>Bacteria</taxon>
        <taxon>Pseudomonadati</taxon>
        <taxon>Pseudomonadota</taxon>
        <taxon>Alphaproteobacteria</taxon>
        <taxon>Hyphomicrobiales</taxon>
        <taxon>Parvibaculaceae</taxon>
        <taxon>Candidatus Phaeomarinibacter</taxon>
    </lineage>
</organism>
<dbReference type="AlphaFoldDB" id="X5MER4"/>
<dbReference type="PATRIC" id="fig|1458461.3.peg.2891"/>
<proteinExistence type="predicted"/>
<evidence type="ECO:0000313" key="3">
    <source>
        <dbReference type="Proteomes" id="UP000032160"/>
    </source>
</evidence>
<sequence>MLYGHQPAEDALREAFMAGRLHHAWLITGPAGIGKATLAYRFARFLLKYGDPRIVESAGVETLHIPPEDEVFKRVSSRGHANVLTLRKPWNDKTKKYMTVLSVDEVRRTHDFFGMKAGEGGWRICIVDSADDMNTSSANALLKVLEEPPAQTIFLVLANHPGRLLPTIRSRCRTLPLKPLSHDQLLSAVHGHLGHMADGDMEAVAKLAQGSVGRALLLAGGGGIELYREMHGVIASLPKPDVPAVHALAEKLARRGNDQAYEMFRELLSDWLVRLVRQGAGGPAMIDEVIAGEADIMNRLAAGASLDRWVEVWENTARTAERAEALNLDRKQVVLGTFAALETAARG</sequence>
<dbReference type="InterPro" id="IPR003593">
    <property type="entry name" value="AAA+_ATPase"/>
</dbReference>
<dbReference type="EC" id="2.7.7.7" evidence="2"/>
<dbReference type="KEGG" id="pect:BN1012_Phect2885"/>
<dbReference type="InterPro" id="IPR050238">
    <property type="entry name" value="DNA_Rep/Repair_Clamp_Loader"/>
</dbReference>
<dbReference type="InterPro" id="IPR027417">
    <property type="entry name" value="P-loop_NTPase"/>
</dbReference>
<dbReference type="SMART" id="SM00382">
    <property type="entry name" value="AAA"/>
    <property type="match status" value="1"/>
</dbReference>